<dbReference type="InterPro" id="IPR010325">
    <property type="entry name" value="Rhamnogal_lyase"/>
</dbReference>
<dbReference type="InterPro" id="IPR011013">
    <property type="entry name" value="Gal_mutarotase_sf_dom"/>
</dbReference>
<feature type="domain" description="Rhamnogalacturonan lyase" evidence="10">
    <location>
        <begin position="408"/>
        <end position="481"/>
    </location>
</feature>
<evidence type="ECO:0000259" key="10">
    <source>
        <dbReference type="Pfam" id="PF14686"/>
    </source>
</evidence>
<dbReference type="InterPro" id="IPR008979">
    <property type="entry name" value="Galactose-bd-like_sf"/>
</dbReference>
<dbReference type="Gene3D" id="2.60.120.260">
    <property type="entry name" value="Galactose-binding domain-like"/>
    <property type="match status" value="1"/>
</dbReference>
<dbReference type="PANTHER" id="PTHR32018:SF6">
    <property type="entry name" value="RHAMNOGALACTURONAN ENDOLYASE"/>
    <property type="match status" value="1"/>
</dbReference>
<comment type="catalytic activity">
    <reaction evidence="1">
        <text>Endotype eliminative cleavage of L-alpha-rhamnopyranosyl-(1-&gt;4)-alpha-D-galactopyranosyluronic acid bonds of rhamnogalacturonan I domains in ramified hairy regions of pectin leaving L-rhamnopyranose at the reducing end and 4-deoxy-4,5-unsaturated D-galactopyranosyluronic acid at the non-reducing end.</text>
        <dbReference type="EC" id="4.2.2.23"/>
    </reaction>
</comment>
<dbReference type="CDD" id="cd10320">
    <property type="entry name" value="RGL4_N"/>
    <property type="match status" value="1"/>
</dbReference>
<dbReference type="SUPFAM" id="SSF49785">
    <property type="entry name" value="Galactose-binding domain-like"/>
    <property type="match status" value="1"/>
</dbReference>
<name>A0A2H5N3E4_CITUN</name>
<dbReference type="InterPro" id="IPR029411">
    <property type="entry name" value="RG-lyase_III"/>
</dbReference>
<accession>A0A2H5N3E4</accession>
<keyword evidence="6 8" id="KW-0732">Signal</keyword>
<dbReference type="EC" id="4.2.2.23" evidence="4"/>
<dbReference type="PROSITE" id="PS51257">
    <property type="entry name" value="PROKAR_LIPOPROTEIN"/>
    <property type="match status" value="1"/>
</dbReference>
<dbReference type="EMBL" id="BDQV01003342">
    <property type="protein sequence ID" value="GAY34773.1"/>
    <property type="molecule type" value="Genomic_DNA"/>
</dbReference>
<comment type="subcellular location">
    <subcellularLocation>
        <location evidence="2">Secreted</location>
    </subcellularLocation>
</comment>
<dbReference type="CDD" id="cd10317">
    <property type="entry name" value="RGL4_C"/>
    <property type="match status" value="1"/>
</dbReference>
<reference evidence="11 12" key="1">
    <citation type="journal article" date="2017" name="Front. Genet.">
        <title>Draft sequencing of the heterozygous diploid genome of Satsuma (Citrus unshiu Marc.) using a hybrid assembly approach.</title>
        <authorList>
            <person name="Shimizu T."/>
            <person name="Tanizawa Y."/>
            <person name="Mochizuki T."/>
            <person name="Nagasaki H."/>
            <person name="Yoshioka T."/>
            <person name="Toyoda A."/>
            <person name="Fujiyama A."/>
            <person name="Kaminuma E."/>
            <person name="Nakamura Y."/>
        </authorList>
    </citation>
    <scope>NUCLEOTIDE SEQUENCE [LARGE SCALE GENOMIC DNA]</scope>
    <source>
        <strain evidence="12">cv. Miyagawa wase</strain>
    </source>
</reference>
<feature type="domain" description="Rhamnogalacturonan lyase" evidence="9">
    <location>
        <begin position="494"/>
        <end position="686"/>
    </location>
</feature>
<dbReference type="Gene3D" id="2.70.98.10">
    <property type="match status" value="1"/>
</dbReference>
<dbReference type="AlphaFoldDB" id="A0A2H5N3E4"/>
<evidence type="ECO:0000256" key="7">
    <source>
        <dbReference type="ARBA" id="ARBA00023239"/>
    </source>
</evidence>
<protein>
    <recommendedName>
        <fullName evidence="4">rhamnogalacturonan endolyase</fullName>
        <ecNumber evidence="4">4.2.2.23</ecNumber>
    </recommendedName>
</protein>
<feature type="signal peptide" evidence="8">
    <location>
        <begin position="1"/>
        <end position="32"/>
    </location>
</feature>
<evidence type="ECO:0000256" key="6">
    <source>
        <dbReference type="ARBA" id="ARBA00022729"/>
    </source>
</evidence>
<dbReference type="Proteomes" id="UP000236630">
    <property type="component" value="Unassembled WGS sequence"/>
</dbReference>
<evidence type="ECO:0000256" key="1">
    <source>
        <dbReference type="ARBA" id="ARBA00001324"/>
    </source>
</evidence>
<dbReference type="Gene3D" id="2.60.40.1120">
    <property type="entry name" value="Carboxypeptidase-like, regulatory domain"/>
    <property type="match status" value="1"/>
</dbReference>
<dbReference type="GO" id="GO:0102210">
    <property type="term" value="F:rhamnogalacturonan endolyase activity"/>
    <property type="evidence" value="ECO:0007669"/>
    <property type="project" value="UniProtKB-EC"/>
</dbReference>
<dbReference type="InterPro" id="IPR029413">
    <property type="entry name" value="RG-lyase_II"/>
</dbReference>
<evidence type="ECO:0000256" key="5">
    <source>
        <dbReference type="ARBA" id="ARBA00022525"/>
    </source>
</evidence>
<organism evidence="11 12">
    <name type="scientific">Citrus unshiu</name>
    <name type="common">Satsuma mandarin</name>
    <name type="synonym">Citrus nobilis var. unshiu</name>
    <dbReference type="NCBI Taxonomy" id="55188"/>
    <lineage>
        <taxon>Eukaryota</taxon>
        <taxon>Viridiplantae</taxon>
        <taxon>Streptophyta</taxon>
        <taxon>Embryophyta</taxon>
        <taxon>Tracheophyta</taxon>
        <taxon>Spermatophyta</taxon>
        <taxon>Magnoliopsida</taxon>
        <taxon>eudicotyledons</taxon>
        <taxon>Gunneridae</taxon>
        <taxon>Pentapetalae</taxon>
        <taxon>rosids</taxon>
        <taxon>malvids</taxon>
        <taxon>Sapindales</taxon>
        <taxon>Rutaceae</taxon>
        <taxon>Aurantioideae</taxon>
        <taxon>Citrus</taxon>
    </lineage>
</organism>
<dbReference type="InterPro" id="IPR013784">
    <property type="entry name" value="Carb-bd-like_fold"/>
</dbReference>
<dbReference type="STRING" id="55188.A0A2H5N3E4"/>
<gene>
    <name evidence="11" type="ORF">CUMW_282710</name>
</gene>
<keyword evidence="12" id="KW-1185">Reference proteome</keyword>
<proteinExistence type="inferred from homology"/>
<dbReference type="SUPFAM" id="SSF74650">
    <property type="entry name" value="Galactose mutarotase-like"/>
    <property type="match status" value="1"/>
</dbReference>
<dbReference type="InterPro" id="IPR014718">
    <property type="entry name" value="GH-type_carb-bd"/>
</dbReference>
<evidence type="ECO:0000256" key="2">
    <source>
        <dbReference type="ARBA" id="ARBA00004613"/>
    </source>
</evidence>
<evidence type="ECO:0000256" key="4">
    <source>
        <dbReference type="ARBA" id="ARBA00012437"/>
    </source>
</evidence>
<feature type="chain" id="PRO_5014192786" description="rhamnogalacturonan endolyase" evidence="8">
    <location>
        <begin position="33"/>
        <end position="696"/>
    </location>
</feature>
<comment type="caution">
    <text evidence="11">The sequence shown here is derived from an EMBL/GenBank/DDBJ whole genome shotgun (WGS) entry which is preliminary data.</text>
</comment>
<evidence type="ECO:0000256" key="8">
    <source>
        <dbReference type="SAM" id="SignalP"/>
    </source>
</evidence>
<evidence type="ECO:0000256" key="3">
    <source>
        <dbReference type="ARBA" id="ARBA00010418"/>
    </source>
</evidence>
<dbReference type="SUPFAM" id="SSF49452">
    <property type="entry name" value="Starch-binding domain-like"/>
    <property type="match status" value="1"/>
</dbReference>
<keyword evidence="5" id="KW-0964">Secreted</keyword>
<dbReference type="Pfam" id="PF14686">
    <property type="entry name" value="fn3_3"/>
    <property type="match status" value="1"/>
</dbReference>
<dbReference type="CDD" id="cd10316">
    <property type="entry name" value="RGL4_M"/>
    <property type="match status" value="1"/>
</dbReference>
<evidence type="ECO:0000259" key="9">
    <source>
        <dbReference type="Pfam" id="PF14683"/>
    </source>
</evidence>
<dbReference type="Pfam" id="PF14683">
    <property type="entry name" value="CBM-like"/>
    <property type="match status" value="1"/>
</dbReference>
<dbReference type="GO" id="GO:0005975">
    <property type="term" value="P:carbohydrate metabolic process"/>
    <property type="evidence" value="ECO:0007669"/>
    <property type="project" value="InterPro"/>
</dbReference>
<dbReference type="GO" id="GO:0005576">
    <property type="term" value="C:extracellular region"/>
    <property type="evidence" value="ECO:0007669"/>
    <property type="project" value="UniProtKB-SubCell"/>
</dbReference>
<keyword evidence="7" id="KW-0456">Lyase</keyword>
<sequence length="696" mass="80535">MAKKRRSCEGIRASGVVLLALVIIQSFSLLGACSPETSSFRNGPRSFNNKGELKISPRVKLYMNRYRPEVVMSNGLVQVTVSRPGGGVTGIKYKGIDNLLDYKNKEERRGYWDVIWNEPRDPTGSYDVLKATKFRVVKLDEDRVELSFTRKWNFSHRGSLVPLNVDMRYIMRRGVSGFYFYAIMEREEGWPDVYMDQIRAVFKLREDKFRYMALSDHKQKLMALNEDRVRGQTLDYREAVLLTNPTDQRLKGEVDDKYQYSSENKDNRVHGWISHNPRVGFWMITPSDEFRTCGPIKQELTSHAGPTVLSMFSSTHYAGREIDTFYAKGQPWKKVLGPAFVYLNSVSSRENPRALWEDAKQQMLREVQSWPYDFPRSKDFPKSYQRGRVSGQLQVHDRYVNEKPMSAKSAYVGLAAPGDAGSWQAETRGYQFWTKTDEEGHFTIENVREGDYNLYAWVPGFVGDYKYGFNITVRAGSKINLGTVVFEPPRNGPTLWEIGVPDRSAAEFFVPDPYTKYNAEFFVPDPYTKYKNPVFTGPSDKFRQYGLWERYADFYPKDDLLYTIGVSNYTRDWFFAHVNRKIIFQLEDVSNKGNYTLQLALSAATFSNLRVRLNFNSRRRNMRPLFSTGTIGRDNAIARHGIHGLYRFYSINVPRYLLNRGNNTIYLTQSRNNGPFQGVMYDYIRFEGPPNSNEGS</sequence>
<dbReference type="Pfam" id="PF06045">
    <property type="entry name" value="Rhamnogal_lyase"/>
    <property type="match status" value="1"/>
</dbReference>
<dbReference type="FunFam" id="2.60.40.1120:FF:000033">
    <property type="entry name" value="Rhamnogalacturonate lyase B"/>
    <property type="match status" value="1"/>
</dbReference>
<dbReference type="GO" id="GO:0030246">
    <property type="term" value="F:carbohydrate binding"/>
    <property type="evidence" value="ECO:0007669"/>
    <property type="project" value="InterPro"/>
</dbReference>
<dbReference type="InterPro" id="IPR051850">
    <property type="entry name" value="Polysacch_Lyase_4"/>
</dbReference>
<evidence type="ECO:0000313" key="12">
    <source>
        <dbReference type="Proteomes" id="UP000236630"/>
    </source>
</evidence>
<evidence type="ECO:0000313" key="11">
    <source>
        <dbReference type="EMBL" id="GAY34773.1"/>
    </source>
</evidence>
<dbReference type="PANTHER" id="PTHR32018">
    <property type="entry name" value="RHAMNOGALACTURONATE LYASE FAMILY PROTEIN"/>
    <property type="match status" value="1"/>
</dbReference>
<comment type="similarity">
    <text evidence="3">Belongs to the polysaccharide lyase 4 family.</text>
</comment>